<dbReference type="InterPro" id="IPR054722">
    <property type="entry name" value="PolX-like_BBD"/>
</dbReference>
<comment type="caution">
    <text evidence="3">The sequence shown here is derived from an EMBL/GenBank/DDBJ whole genome shotgun (WGS) entry which is preliminary data.</text>
</comment>
<dbReference type="Proteomes" id="UP001172457">
    <property type="component" value="Chromosome 2"/>
</dbReference>
<dbReference type="Pfam" id="PF13976">
    <property type="entry name" value="gag_pre-integrs"/>
    <property type="match status" value="1"/>
</dbReference>
<sequence length="702" mass="79192">MDPKTHPAITVTNIKNFIPFTLEMESGQYTSWAELFRRHCWAFQVANHINSSAAPPCSTPSSSTATEADKTKAASEFEAWSRLDAIPNTTASQVWTALENIFQDNRNTRAIYLDSKFVSIRLDQHPNVSSYCQAMKMIADQLANVGNPVNNQRLVFQLIAGLNESYEVYVAEDMAVAADVAVAAPPADEDATTTPNNRHMVGDPSWASIPPPWAYPNYTQWAYPPCPHPTQQSNFRPPPSPSAGILGNRPQQAYAASEVSYTPTDLEQAFHTMAIHPPDQTWYTDTGATSHMTNNSSNFTSYVNNGLFRNVIVGIGHQNLPYPFPPLLLKNVLHTPRIIKNLLSIRRFTIDNNVSVEFDPFGLTVKEYRTRTPILRCNSTGDLYPFKLKSSSQVTHPSTFAAITRDLWPHRLGHPGADVLSTLRSNLHFSSSKHLSSNTFCHSCVLVKQIKFPFSSSNSLTHLPFDIIHTDVWTSPVLSSSGHRYYVLFLDDKTNYLQQVLSLFYLSPLLFYDKNTIPLYHQNIQCDNGREFDNRQFHNLCSQTGTQFRFSCPYTSPQNGKAECMIRSINNILRTLLAHSNVPMYLWHHALQHATYLLNILPTKTLANLTPTHILYNLQPTYTHLRTVGCLCYPLTLLAQSKTDFVKKPTLEANEPQNLWQSSQNLWRSSQSLLVARSYSLFQKRGHVMDLSEPLPVVLITL</sequence>
<dbReference type="GO" id="GO:0003676">
    <property type="term" value="F:nucleic acid binding"/>
    <property type="evidence" value="ECO:0007669"/>
    <property type="project" value="InterPro"/>
</dbReference>
<dbReference type="InterPro" id="IPR001584">
    <property type="entry name" value="Integrase_cat-core"/>
</dbReference>
<dbReference type="InterPro" id="IPR036397">
    <property type="entry name" value="RNaseH_sf"/>
</dbReference>
<dbReference type="Gene3D" id="3.30.420.10">
    <property type="entry name" value="Ribonuclease H-like superfamily/Ribonuclease H"/>
    <property type="match status" value="1"/>
</dbReference>
<evidence type="ECO:0000259" key="2">
    <source>
        <dbReference type="PROSITE" id="PS50994"/>
    </source>
</evidence>
<dbReference type="SUPFAM" id="SSF53098">
    <property type="entry name" value="Ribonuclease H-like"/>
    <property type="match status" value="1"/>
</dbReference>
<name>A0AA38THY7_9ASTR</name>
<gene>
    <name evidence="3" type="ORF">OSB04_006460</name>
</gene>
<dbReference type="PANTHER" id="PTHR47481:SF38">
    <property type="entry name" value="POU DOMAIN, CLASS 4, TRANSCRIPTION FACTOR 1-LIKE"/>
    <property type="match status" value="1"/>
</dbReference>
<dbReference type="Pfam" id="PF14223">
    <property type="entry name" value="Retrotran_gag_2"/>
    <property type="match status" value="1"/>
</dbReference>
<dbReference type="Pfam" id="PF22936">
    <property type="entry name" value="Pol_BBD"/>
    <property type="match status" value="1"/>
</dbReference>
<dbReference type="GO" id="GO:0015074">
    <property type="term" value="P:DNA integration"/>
    <property type="evidence" value="ECO:0007669"/>
    <property type="project" value="InterPro"/>
</dbReference>
<protein>
    <recommendedName>
        <fullName evidence="2">Integrase catalytic domain-containing protein</fullName>
    </recommendedName>
</protein>
<evidence type="ECO:0000256" key="1">
    <source>
        <dbReference type="SAM" id="MobiDB-lite"/>
    </source>
</evidence>
<proteinExistence type="predicted"/>
<dbReference type="InterPro" id="IPR025724">
    <property type="entry name" value="GAG-pre-integrase_dom"/>
</dbReference>
<reference evidence="3" key="1">
    <citation type="submission" date="2023-03" db="EMBL/GenBank/DDBJ databases">
        <title>Chromosome-scale reference genome and RAD-based genetic map of yellow starthistle (Centaurea solstitialis) reveal putative structural variation and QTLs associated with invader traits.</title>
        <authorList>
            <person name="Reatini B."/>
            <person name="Cang F.A."/>
            <person name="Jiang Q."/>
            <person name="Mckibben M.T.W."/>
            <person name="Barker M.S."/>
            <person name="Rieseberg L.H."/>
            <person name="Dlugosch K.M."/>
        </authorList>
    </citation>
    <scope>NUCLEOTIDE SEQUENCE</scope>
    <source>
        <strain evidence="3">CAN-66</strain>
        <tissue evidence="3">Leaf</tissue>
    </source>
</reference>
<keyword evidence="4" id="KW-1185">Reference proteome</keyword>
<evidence type="ECO:0000313" key="3">
    <source>
        <dbReference type="EMBL" id="KAJ9561300.1"/>
    </source>
</evidence>
<evidence type="ECO:0000313" key="4">
    <source>
        <dbReference type="Proteomes" id="UP001172457"/>
    </source>
</evidence>
<dbReference type="PROSITE" id="PS50994">
    <property type="entry name" value="INTEGRASE"/>
    <property type="match status" value="1"/>
</dbReference>
<dbReference type="InterPro" id="IPR012337">
    <property type="entry name" value="RNaseH-like_sf"/>
</dbReference>
<feature type="region of interest" description="Disordered" evidence="1">
    <location>
        <begin position="229"/>
        <end position="248"/>
    </location>
</feature>
<accession>A0AA38THY7</accession>
<dbReference type="AlphaFoldDB" id="A0AA38THY7"/>
<dbReference type="EMBL" id="JARYMX010000002">
    <property type="protein sequence ID" value="KAJ9561300.1"/>
    <property type="molecule type" value="Genomic_DNA"/>
</dbReference>
<dbReference type="PANTHER" id="PTHR47481">
    <property type="match status" value="1"/>
</dbReference>
<organism evidence="3 4">
    <name type="scientific">Centaurea solstitialis</name>
    <name type="common">yellow star-thistle</name>
    <dbReference type="NCBI Taxonomy" id="347529"/>
    <lineage>
        <taxon>Eukaryota</taxon>
        <taxon>Viridiplantae</taxon>
        <taxon>Streptophyta</taxon>
        <taxon>Embryophyta</taxon>
        <taxon>Tracheophyta</taxon>
        <taxon>Spermatophyta</taxon>
        <taxon>Magnoliopsida</taxon>
        <taxon>eudicotyledons</taxon>
        <taxon>Gunneridae</taxon>
        <taxon>Pentapetalae</taxon>
        <taxon>asterids</taxon>
        <taxon>campanulids</taxon>
        <taxon>Asterales</taxon>
        <taxon>Asteraceae</taxon>
        <taxon>Carduoideae</taxon>
        <taxon>Cardueae</taxon>
        <taxon>Centaureinae</taxon>
        <taxon>Centaurea</taxon>
    </lineage>
</organism>
<feature type="domain" description="Integrase catalytic" evidence="2">
    <location>
        <begin position="460"/>
        <end position="619"/>
    </location>
</feature>